<dbReference type="GO" id="GO:0005635">
    <property type="term" value="C:nuclear envelope"/>
    <property type="evidence" value="ECO:0007669"/>
    <property type="project" value="TreeGrafter"/>
</dbReference>
<dbReference type="GO" id="GO:0004364">
    <property type="term" value="F:glutathione transferase activity"/>
    <property type="evidence" value="ECO:0007669"/>
    <property type="project" value="TreeGrafter"/>
</dbReference>
<sequence length="156" mass="17167">MAMATITVPKDYGYVLLSAALTPLLASWLSFRVPPYRSRAKVAMPQVYAEHSQIAAAEPAQQKAMYLYNCAQRAHGNFVENQPSLLISLLIAGLRWPLVSAGLGAAWSVSRVLYSVGYTDETKERGSGRYVGLWWIPVQSVLFLMAAWVGGEFALQ</sequence>
<dbReference type="PANTHER" id="PTHR10250">
    <property type="entry name" value="MICROSOMAL GLUTATHIONE S-TRANSFERASE"/>
    <property type="match status" value="1"/>
</dbReference>
<dbReference type="SUPFAM" id="SSF161084">
    <property type="entry name" value="MAPEG domain-like"/>
    <property type="match status" value="1"/>
</dbReference>
<keyword evidence="3 5" id="KW-1133">Transmembrane helix</keyword>
<name>A0A6A6GSZ6_VIRVR</name>
<evidence type="ECO:0000256" key="2">
    <source>
        <dbReference type="ARBA" id="ARBA00022692"/>
    </source>
</evidence>
<protein>
    <submittedName>
        <fullName evidence="6">Membrane-associated proteins in eicosanoid and glutathione metabolism</fullName>
    </submittedName>
</protein>
<evidence type="ECO:0000313" key="7">
    <source>
        <dbReference type="Proteomes" id="UP000800092"/>
    </source>
</evidence>
<dbReference type="OrthoDB" id="410651at2759"/>
<feature type="transmembrane region" description="Helical" evidence="5">
    <location>
        <begin position="12"/>
        <end position="31"/>
    </location>
</feature>
<proteinExistence type="predicted"/>
<feature type="transmembrane region" description="Helical" evidence="5">
    <location>
        <begin position="85"/>
        <end position="109"/>
    </location>
</feature>
<dbReference type="InterPro" id="IPR050997">
    <property type="entry name" value="MAPEG"/>
</dbReference>
<dbReference type="GO" id="GO:0016020">
    <property type="term" value="C:membrane"/>
    <property type="evidence" value="ECO:0007669"/>
    <property type="project" value="UniProtKB-SubCell"/>
</dbReference>
<dbReference type="AlphaFoldDB" id="A0A6A6GSZ6"/>
<dbReference type="Gene3D" id="1.20.120.550">
    <property type="entry name" value="Membrane associated eicosanoid/glutathione metabolism-like domain"/>
    <property type="match status" value="1"/>
</dbReference>
<dbReference type="GO" id="GO:0005783">
    <property type="term" value="C:endoplasmic reticulum"/>
    <property type="evidence" value="ECO:0007669"/>
    <property type="project" value="TreeGrafter"/>
</dbReference>
<keyword evidence="4 5" id="KW-0472">Membrane</keyword>
<evidence type="ECO:0000256" key="1">
    <source>
        <dbReference type="ARBA" id="ARBA00004141"/>
    </source>
</evidence>
<dbReference type="Proteomes" id="UP000800092">
    <property type="component" value="Unassembled WGS sequence"/>
</dbReference>
<evidence type="ECO:0000313" key="6">
    <source>
        <dbReference type="EMBL" id="KAF2228904.1"/>
    </source>
</evidence>
<dbReference type="InterPro" id="IPR023352">
    <property type="entry name" value="MAPEG-like_dom_sf"/>
</dbReference>
<gene>
    <name evidence="6" type="ORF">EV356DRAFT_512093</name>
</gene>
<dbReference type="EMBL" id="ML991884">
    <property type="protein sequence ID" value="KAF2228904.1"/>
    <property type="molecule type" value="Genomic_DNA"/>
</dbReference>
<keyword evidence="2 5" id="KW-0812">Transmembrane</keyword>
<dbReference type="PANTHER" id="PTHR10250:SF26">
    <property type="entry name" value="GLUTATHIONE S-TRANSFERASE 3, MITOCHONDRIAL"/>
    <property type="match status" value="1"/>
</dbReference>
<keyword evidence="7" id="KW-1185">Reference proteome</keyword>
<dbReference type="GO" id="GO:0004602">
    <property type="term" value="F:glutathione peroxidase activity"/>
    <property type="evidence" value="ECO:0007669"/>
    <property type="project" value="TreeGrafter"/>
</dbReference>
<organism evidence="6 7">
    <name type="scientific">Viridothelium virens</name>
    <name type="common">Speckled blister lichen</name>
    <name type="synonym">Trypethelium virens</name>
    <dbReference type="NCBI Taxonomy" id="1048519"/>
    <lineage>
        <taxon>Eukaryota</taxon>
        <taxon>Fungi</taxon>
        <taxon>Dikarya</taxon>
        <taxon>Ascomycota</taxon>
        <taxon>Pezizomycotina</taxon>
        <taxon>Dothideomycetes</taxon>
        <taxon>Dothideomycetes incertae sedis</taxon>
        <taxon>Trypetheliales</taxon>
        <taxon>Trypetheliaceae</taxon>
        <taxon>Viridothelium</taxon>
    </lineage>
</organism>
<dbReference type="InterPro" id="IPR001129">
    <property type="entry name" value="Membr-assoc_MAPEG"/>
</dbReference>
<feature type="transmembrane region" description="Helical" evidence="5">
    <location>
        <begin position="130"/>
        <end position="150"/>
    </location>
</feature>
<comment type="subcellular location">
    <subcellularLocation>
        <location evidence="1">Membrane</location>
        <topology evidence="1">Multi-pass membrane protein</topology>
    </subcellularLocation>
</comment>
<evidence type="ECO:0000256" key="5">
    <source>
        <dbReference type="SAM" id="Phobius"/>
    </source>
</evidence>
<accession>A0A6A6GSZ6</accession>
<reference evidence="6" key="1">
    <citation type="journal article" date="2020" name="Stud. Mycol.">
        <title>101 Dothideomycetes genomes: a test case for predicting lifestyles and emergence of pathogens.</title>
        <authorList>
            <person name="Haridas S."/>
            <person name="Albert R."/>
            <person name="Binder M."/>
            <person name="Bloem J."/>
            <person name="Labutti K."/>
            <person name="Salamov A."/>
            <person name="Andreopoulos B."/>
            <person name="Baker S."/>
            <person name="Barry K."/>
            <person name="Bills G."/>
            <person name="Bluhm B."/>
            <person name="Cannon C."/>
            <person name="Castanera R."/>
            <person name="Culley D."/>
            <person name="Daum C."/>
            <person name="Ezra D."/>
            <person name="Gonzalez J."/>
            <person name="Henrissat B."/>
            <person name="Kuo A."/>
            <person name="Liang C."/>
            <person name="Lipzen A."/>
            <person name="Lutzoni F."/>
            <person name="Magnuson J."/>
            <person name="Mondo S."/>
            <person name="Nolan M."/>
            <person name="Ohm R."/>
            <person name="Pangilinan J."/>
            <person name="Park H.-J."/>
            <person name="Ramirez L."/>
            <person name="Alfaro M."/>
            <person name="Sun H."/>
            <person name="Tritt A."/>
            <person name="Yoshinaga Y."/>
            <person name="Zwiers L.-H."/>
            <person name="Turgeon B."/>
            <person name="Goodwin S."/>
            <person name="Spatafora J."/>
            <person name="Crous P."/>
            <person name="Grigoriev I."/>
        </authorList>
    </citation>
    <scope>NUCLEOTIDE SEQUENCE</scope>
    <source>
        <strain evidence="6">Tuck. ex Michener</strain>
    </source>
</reference>
<evidence type="ECO:0000256" key="4">
    <source>
        <dbReference type="ARBA" id="ARBA00023136"/>
    </source>
</evidence>
<evidence type="ECO:0000256" key="3">
    <source>
        <dbReference type="ARBA" id="ARBA00022989"/>
    </source>
</evidence>
<dbReference type="Pfam" id="PF01124">
    <property type="entry name" value="MAPEG"/>
    <property type="match status" value="1"/>
</dbReference>